<evidence type="ECO:0000259" key="9">
    <source>
        <dbReference type="PROSITE" id="PS50887"/>
    </source>
</evidence>
<dbReference type="CDD" id="cd12914">
    <property type="entry name" value="PDC1_DGC_like"/>
    <property type="match status" value="1"/>
</dbReference>
<dbReference type="InterPro" id="IPR003660">
    <property type="entry name" value="HAMP_dom"/>
</dbReference>
<dbReference type="SUPFAM" id="SSF55073">
    <property type="entry name" value="Nucleotide cyclase"/>
    <property type="match status" value="1"/>
</dbReference>
<feature type="transmembrane region" description="Helical" evidence="7">
    <location>
        <begin position="273"/>
        <end position="292"/>
    </location>
</feature>
<dbReference type="SMART" id="SM00304">
    <property type="entry name" value="HAMP"/>
    <property type="match status" value="1"/>
</dbReference>
<dbReference type="InterPro" id="IPR033479">
    <property type="entry name" value="dCache_1"/>
</dbReference>
<dbReference type="PANTHER" id="PTHR45138:SF9">
    <property type="entry name" value="DIGUANYLATE CYCLASE DGCM-RELATED"/>
    <property type="match status" value="1"/>
</dbReference>
<dbReference type="InterPro" id="IPR000160">
    <property type="entry name" value="GGDEF_dom"/>
</dbReference>
<dbReference type="CDD" id="cd06225">
    <property type="entry name" value="HAMP"/>
    <property type="match status" value="1"/>
</dbReference>
<organism evidence="10">
    <name type="scientific">bioreactor metagenome</name>
    <dbReference type="NCBI Taxonomy" id="1076179"/>
    <lineage>
        <taxon>unclassified sequences</taxon>
        <taxon>metagenomes</taxon>
        <taxon>ecological metagenomes</taxon>
    </lineage>
</organism>
<dbReference type="GO" id="GO:0007165">
    <property type="term" value="P:signal transduction"/>
    <property type="evidence" value="ECO:0007669"/>
    <property type="project" value="InterPro"/>
</dbReference>
<dbReference type="PANTHER" id="PTHR45138">
    <property type="entry name" value="REGULATORY COMPONENTS OF SENSORY TRANSDUCTION SYSTEM"/>
    <property type="match status" value="1"/>
</dbReference>
<dbReference type="Pfam" id="PF00672">
    <property type="entry name" value="HAMP"/>
    <property type="match status" value="1"/>
</dbReference>
<dbReference type="AlphaFoldDB" id="A0A644TR60"/>
<feature type="domain" description="GGDEF" evidence="9">
    <location>
        <begin position="381"/>
        <end position="505"/>
    </location>
</feature>
<keyword evidence="6" id="KW-0175">Coiled coil</keyword>
<dbReference type="Pfam" id="PF02743">
    <property type="entry name" value="dCache_1"/>
    <property type="match status" value="1"/>
</dbReference>
<dbReference type="GO" id="GO:1902201">
    <property type="term" value="P:negative regulation of bacterial-type flagellum-dependent cell motility"/>
    <property type="evidence" value="ECO:0007669"/>
    <property type="project" value="TreeGrafter"/>
</dbReference>
<reference evidence="10" key="1">
    <citation type="submission" date="2019-08" db="EMBL/GenBank/DDBJ databases">
        <authorList>
            <person name="Kucharzyk K."/>
            <person name="Murdoch R.W."/>
            <person name="Higgins S."/>
            <person name="Loffler F."/>
        </authorList>
    </citation>
    <scope>NUCLEOTIDE SEQUENCE</scope>
</reference>
<evidence type="ECO:0000259" key="8">
    <source>
        <dbReference type="PROSITE" id="PS50885"/>
    </source>
</evidence>
<name>A0A644TR60_9ZZZZ</name>
<evidence type="ECO:0000256" key="1">
    <source>
        <dbReference type="ARBA" id="ARBA00004651"/>
    </source>
</evidence>
<evidence type="ECO:0000256" key="4">
    <source>
        <dbReference type="ARBA" id="ARBA00022989"/>
    </source>
</evidence>
<keyword evidence="4 7" id="KW-1133">Transmembrane helix</keyword>
<dbReference type="Gene3D" id="3.30.70.270">
    <property type="match status" value="1"/>
</dbReference>
<comment type="subcellular location">
    <subcellularLocation>
        <location evidence="1">Cell membrane</location>
        <topology evidence="1">Multi-pass membrane protein</topology>
    </subcellularLocation>
</comment>
<evidence type="ECO:0000313" key="10">
    <source>
        <dbReference type="EMBL" id="MPL69350.1"/>
    </source>
</evidence>
<dbReference type="Pfam" id="PF00990">
    <property type="entry name" value="GGDEF"/>
    <property type="match status" value="1"/>
</dbReference>
<accession>A0A644TR60</accession>
<dbReference type="EMBL" id="VSSQ01000046">
    <property type="protein sequence ID" value="MPL69350.1"/>
    <property type="molecule type" value="Genomic_DNA"/>
</dbReference>
<dbReference type="CDD" id="cd01949">
    <property type="entry name" value="GGDEF"/>
    <property type="match status" value="1"/>
</dbReference>
<feature type="domain" description="HAMP" evidence="8">
    <location>
        <begin position="293"/>
        <end position="344"/>
    </location>
</feature>
<feature type="coiled-coil region" evidence="6">
    <location>
        <begin position="322"/>
        <end position="352"/>
    </location>
</feature>
<keyword evidence="3 7" id="KW-0812">Transmembrane</keyword>
<dbReference type="InterPro" id="IPR029151">
    <property type="entry name" value="Sensor-like_sf"/>
</dbReference>
<dbReference type="InterPro" id="IPR050469">
    <property type="entry name" value="Diguanylate_Cyclase"/>
</dbReference>
<dbReference type="InterPro" id="IPR043128">
    <property type="entry name" value="Rev_trsase/Diguanyl_cyclase"/>
</dbReference>
<sequence>MNRFYTKFIIFTIVLLILSSVIQMIGAERVVSRAVEAVVLDANKKAAFYRAEYIQRHISEITNELRVIARDKSIHSDMNMLSVVNQIIPDVNSIFVFDRNGIMTATTGTGLQWIGDDYSERDYFKQAIQGKEYVSDMFLSRANRQVITIAVPIYEEGGSASGVVAGSVWLKEGNPFGLFDSKTSMRKGQSGIVDAHGKVIYHTIDSRIGGDSGLASEIKELSAKQEEVITEKRLDGEGYYTALASIPEIRWYVFFETPISEVDEINRQIHNQVAVIVALLSLVLIIVSIFVVRRFLRPLDTLTNAFKLLRQGKYTTIPIQTKDEFEEVIEAYNETVNELKDLHRRLESAADRDGLTGVYNRRAFNRMVEVLDLELNQGAVSEAALIFIDVDYFKEYNDSHGHLAGDDMLKAITGMMVAVAGERSVFRFGGDEFVIMLRAVKTAQAIELAREITSHNAGGEYKCTLSIGIATVPEDGATVAEVVDKADKALYTSKMVRNRITVYAEENS</sequence>
<dbReference type="InterPro" id="IPR029787">
    <property type="entry name" value="Nucleotide_cyclase"/>
</dbReference>
<dbReference type="GO" id="GO:0052621">
    <property type="term" value="F:diguanylate cyclase activity"/>
    <property type="evidence" value="ECO:0007669"/>
    <property type="project" value="TreeGrafter"/>
</dbReference>
<dbReference type="SMART" id="SM00267">
    <property type="entry name" value="GGDEF"/>
    <property type="match status" value="1"/>
</dbReference>
<dbReference type="Gene3D" id="6.10.340.10">
    <property type="match status" value="1"/>
</dbReference>
<proteinExistence type="predicted"/>
<evidence type="ECO:0008006" key="11">
    <source>
        <dbReference type="Google" id="ProtNLM"/>
    </source>
</evidence>
<keyword evidence="2" id="KW-1003">Cell membrane</keyword>
<comment type="caution">
    <text evidence="10">The sequence shown here is derived from an EMBL/GenBank/DDBJ whole genome shotgun (WGS) entry which is preliminary data.</text>
</comment>
<evidence type="ECO:0000256" key="6">
    <source>
        <dbReference type="SAM" id="Coils"/>
    </source>
</evidence>
<dbReference type="SUPFAM" id="SSF103190">
    <property type="entry name" value="Sensory domain-like"/>
    <property type="match status" value="1"/>
</dbReference>
<dbReference type="GO" id="GO:0005886">
    <property type="term" value="C:plasma membrane"/>
    <property type="evidence" value="ECO:0007669"/>
    <property type="project" value="UniProtKB-SubCell"/>
</dbReference>
<evidence type="ECO:0000256" key="2">
    <source>
        <dbReference type="ARBA" id="ARBA00022475"/>
    </source>
</evidence>
<dbReference type="NCBIfam" id="TIGR00254">
    <property type="entry name" value="GGDEF"/>
    <property type="match status" value="1"/>
</dbReference>
<dbReference type="GO" id="GO:0043709">
    <property type="term" value="P:cell adhesion involved in single-species biofilm formation"/>
    <property type="evidence" value="ECO:0007669"/>
    <property type="project" value="TreeGrafter"/>
</dbReference>
<evidence type="ECO:0000256" key="5">
    <source>
        <dbReference type="ARBA" id="ARBA00023136"/>
    </source>
</evidence>
<dbReference type="PROSITE" id="PS50885">
    <property type="entry name" value="HAMP"/>
    <property type="match status" value="1"/>
</dbReference>
<evidence type="ECO:0000256" key="7">
    <source>
        <dbReference type="SAM" id="Phobius"/>
    </source>
</evidence>
<protein>
    <recommendedName>
        <fullName evidence="11">GGDEF domain-containing protein</fullName>
    </recommendedName>
</protein>
<dbReference type="Gene3D" id="3.30.450.20">
    <property type="entry name" value="PAS domain"/>
    <property type="match status" value="1"/>
</dbReference>
<dbReference type="PROSITE" id="PS50887">
    <property type="entry name" value="GGDEF"/>
    <property type="match status" value="1"/>
</dbReference>
<keyword evidence="5 7" id="KW-0472">Membrane</keyword>
<gene>
    <name evidence="10" type="ORF">SDC9_15089</name>
</gene>
<evidence type="ECO:0000256" key="3">
    <source>
        <dbReference type="ARBA" id="ARBA00022692"/>
    </source>
</evidence>